<reference evidence="2 3" key="1">
    <citation type="journal article" date="2013" name="BMC Genomics">
        <title>The miniature genome of a carnivorous plant Genlisea aurea contains a low number of genes and short non-coding sequences.</title>
        <authorList>
            <person name="Leushkin E.V."/>
            <person name="Sutormin R.A."/>
            <person name="Nabieva E.R."/>
            <person name="Penin A.A."/>
            <person name="Kondrashov A.S."/>
            <person name="Logacheva M.D."/>
        </authorList>
    </citation>
    <scope>NUCLEOTIDE SEQUENCE [LARGE SCALE GENOMIC DNA]</scope>
</reference>
<evidence type="ECO:0000313" key="2">
    <source>
        <dbReference type="EMBL" id="EPS58754.1"/>
    </source>
</evidence>
<dbReference type="OrthoDB" id="747498at2759"/>
<evidence type="ECO:0000313" key="3">
    <source>
        <dbReference type="Proteomes" id="UP000015453"/>
    </source>
</evidence>
<organism evidence="2 3">
    <name type="scientific">Genlisea aurea</name>
    <dbReference type="NCBI Taxonomy" id="192259"/>
    <lineage>
        <taxon>Eukaryota</taxon>
        <taxon>Viridiplantae</taxon>
        <taxon>Streptophyta</taxon>
        <taxon>Embryophyta</taxon>
        <taxon>Tracheophyta</taxon>
        <taxon>Spermatophyta</taxon>
        <taxon>Magnoliopsida</taxon>
        <taxon>eudicotyledons</taxon>
        <taxon>Gunneridae</taxon>
        <taxon>Pentapetalae</taxon>
        <taxon>asterids</taxon>
        <taxon>lamiids</taxon>
        <taxon>Lamiales</taxon>
        <taxon>Lentibulariaceae</taxon>
        <taxon>Genlisea</taxon>
    </lineage>
</organism>
<name>S8BWK4_9LAMI</name>
<dbReference type="PANTHER" id="PTHR33413">
    <property type="entry name" value="EXPRESSED PROTEIN"/>
    <property type="match status" value="1"/>
</dbReference>
<dbReference type="PANTHER" id="PTHR33413:SF33">
    <property type="entry name" value="MEDIATOR OF RNA POLYMERASE II TRANSCRIPTION SUBUNIT 29"/>
    <property type="match status" value="1"/>
</dbReference>
<accession>S8BWK4</accession>
<feature type="region of interest" description="Disordered" evidence="1">
    <location>
        <begin position="93"/>
        <end position="134"/>
    </location>
</feature>
<dbReference type="Proteomes" id="UP000015453">
    <property type="component" value="Unassembled WGS sequence"/>
</dbReference>
<evidence type="ECO:0000256" key="1">
    <source>
        <dbReference type="SAM" id="MobiDB-lite"/>
    </source>
</evidence>
<comment type="caution">
    <text evidence="2">The sequence shown here is derived from an EMBL/GenBank/DDBJ whole genome shotgun (WGS) entry which is preliminary data.</text>
</comment>
<dbReference type="EMBL" id="AUSU01008931">
    <property type="protein sequence ID" value="EPS58754.1"/>
    <property type="molecule type" value="Genomic_DNA"/>
</dbReference>
<keyword evidence="3" id="KW-1185">Reference proteome</keyword>
<dbReference type="Pfam" id="PF14009">
    <property type="entry name" value="PADRE"/>
    <property type="match status" value="1"/>
</dbReference>
<dbReference type="InterPro" id="IPR025322">
    <property type="entry name" value="PADRE_dom"/>
</dbReference>
<gene>
    <name evidence="2" type="ORF">M569_16059</name>
</gene>
<sequence>MGNCQAIDSASLLIQHPDGRSERFYTPVSVNRVVKLNPGHHVALLLTTTVYASAGNEPVRITRIKLMRPNETLILGHVYRLLTSQEVAKGLMARKQTKLKEKSTDFDETQRGRNKRKSKGWQPSLRSISEAGGS</sequence>
<feature type="compositionally biased region" description="Basic and acidic residues" evidence="1">
    <location>
        <begin position="98"/>
        <end position="111"/>
    </location>
</feature>
<proteinExistence type="predicted"/>
<dbReference type="AlphaFoldDB" id="S8BWK4"/>
<protein>
    <submittedName>
        <fullName evidence="2">Uncharacterized protein</fullName>
    </submittedName>
</protein>